<dbReference type="Proteomes" id="UP000218209">
    <property type="component" value="Unassembled WGS sequence"/>
</dbReference>
<proteinExistence type="inferred from homology"/>
<dbReference type="GO" id="GO:0033743">
    <property type="term" value="F:peptide-methionine (R)-S-oxide reductase activity"/>
    <property type="evidence" value="ECO:0007669"/>
    <property type="project" value="InterPro"/>
</dbReference>
<evidence type="ECO:0000256" key="2">
    <source>
        <dbReference type="ARBA" id="ARBA00007174"/>
    </source>
</evidence>
<keyword evidence="9" id="KW-1185">Reference proteome</keyword>
<dbReference type="GO" id="GO:0006979">
    <property type="term" value="P:response to oxidative stress"/>
    <property type="evidence" value="ECO:0007669"/>
    <property type="project" value="InterPro"/>
</dbReference>
<feature type="region of interest" description="Disordered" evidence="6">
    <location>
        <begin position="1"/>
        <end position="20"/>
    </location>
</feature>
<dbReference type="PROSITE" id="PS51790">
    <property type="entry name" value="MSRB"/>
    <property type="match status" value="1"/>
</dbReference>
<dbReference type="GO" id="GO:0046872">
    <property type="term" value="F:metal ion binding"/>
    <property type="evidence" value="ECO:0007669"/>
    <property type="project" value="UniProtKB-KW"/>
</dbReference>
<evidence type="ECO:0000256" key="1">
    <source>
        <dbReference type="ARBA" id="ARBA00001947"/>
    </source>
</evidence>
<feature type="domain" description="MsrB" evidence="7">
    <location>
        <begin position="24"/>
        <end position="143"/>
    </location>
</feature>
<reference evidence="8 9" key="1">
    <citation type="submission" date="2017-03" db="EMBL/GenBank/DDBJ databases">
        <title>WGS assembly of Porphyra umbilicalis.</title>
        <authorList>
            <person name="Brawley S.H."/>
            <person name="Blouin N.A."/>
            <person name="Ficko-Blean E."/>
            <person name="Wheeler G.L."/>
            <person name="Lohr M."/>
            <person name="Goodson H.V."/>
            <person name="Jenkins J.W."/>
            <person name="Blaby-Haas C.E."/>
            <person name="Helliwell K.E."/>
            <person name="Chan C."/>
            <person name="Marriage T."/>
            <person name="Bhattacharya D."/>
            <person name="Klein A.S."/>
            <person name="Badis Y."/>
            <person name="Brodie J."/>
            <person name="Cao Y."/>
            <person name="Collen J."/>
            <person name="Dittami S.M."/>
            <person name="Gachon C.M."/>
            <person name="Green B.R."/>
            <person name="Karpowicz S."/>
            <person name="Kim J.W."/>
            <person name="Kudahl U."/>
            <person name="Lin S."/>
            <person name="Michel G."/>
            <person name="Mittag M."/>
            <person name="Olson B.J."/>
            <person name="Pangilinan J."/>
            <person name="Peng Y."/>
            <person name="Qiu H."/>
            <person name="Shu S."/>
            <person name="Singer J.T."/>
            <person name="Smith A.G."/>
            <person name="Sprecher B.N."/>
            <person name="Wagner V."/>
            <person name="Wang W."/>
            <person name="Wang Z.-Y."/>
            <person name="Yan J."/>
            <person name="Yarish C."/>
            <person name="Zoeuner-Riek S."/>
            <person name="Zhuang Y."/>
            <person name="Zou Y."/>
            <person name="Lindquist E.A."/>
            <person name="Grimwood J."/>
            <person name="Barry K."/>
            <person name="Rokhsar D.S."/>
            <person name="Schmutz J."/>
            <person name="Stiller J.W."/>
            <person name="Grossman A.R."/>
            <person name="Prochnik S.E."/>
        </authorList>
    </citation>
    <scope>NUCLEOTIDE SEQUENCE [LARGE SCALE GENOMIC DNA]</scope>
    <source>
        <strain evidence="8">4086291</strain>
    </source>
</reference>
<dbReference type="EMBL" id="KV919905">
    <property type="protein sequence ID" value="OSX68972.1"/>
    <property type="molecule type" value="Genomic_DNA"/>
</dbReference>
<protein>
    <recommendedName>
        <fullName evidence="7">MsrB domain-containing protein</fullName>
    </recommendedName>
</protein>
<dbReference type="OrthoDB" id="44061at2759"/>
<dbReference type="InterPro" id="IPR002579">
    <property type="entry name" value="Met_Sox_Rdtase_MsrB_dom"/>
</dbReference>
<gene>
    <name evidence="8" type="ORF">BU14_2020s0002</name>
</gene>
<evidence type="ECO:0000313" key="8">
    <source>
        <dbReference type="EMBL" id="OSX68972.1"/>
    </source>
</evidence>
<evidence type="ECO:0000256" key="6">
    <source>
        <dbReference type="SAM" id="MobiDB-lite"/>
    </source>
</evidence>
<evidence type="ECO:0000256" key="3">
    <source>
        <dbReference type="ARBA" id="ARBA00022723"/>
    </source>
</evidence>
<accession>A0A1X6NK80</accession>
<evidence type="ECO:0000259" key="7">
    <source>
        <dbReference type="PROSITE" id="PS51790"/>
    </source>
</evidence>
<feature type="non-terminal residue" evidence="8">
    <location>
        <position position="1"/>
    </location>
</feature>
<keyword evidence="5" id="KW-0560">Oxidoreductase</keyword>
<dbReference type="InterPro" id="IPR028427">
    <property type="entry name" value="Met_Sox_Rdtase_MsrB"/>
</dbReference>
<name>A0A1X6NK80_PORUM</name>
<evidence type="ECO:0000256" key="5">
    <source>
        <dbReference type="ARBA" id="ARBA00023002"/>
    </source>
</evidence>
<keyword evidence="4" id="KW-0862">Zinc</keyword>
<sequence length="155" mass="16452">AGAGAGPPPPPAAPTVGGGAIKDDAAWRRQLTRAEYRVLRLKATERPHTGAYDARFPPTGHFACAGCGSPLYSAAAKFQAGCGWPAFESCYNGAVVAVPDGRRTEIVCRACEGHLGHVFRGEHFTATNARHCVNSVSVRYHEEAPALTEGQPQRR</sequence>
<dbReference type="Pfam" id="PF01641">
    <property type="entry name" value="SelR"/>
    <property type="match status" value="1"/>
</dbReference>
<evidence type="ECO:0000256" key="4">
    <source>
        <dbReference type="ARBA" id="ARBA00022833"/>
    </source>
</evidence>
<organism evidence="8 9">
    <name type="scientific">Porphyra umbilicalis</name>
    <name type="common">Purple laver</name>
    <name type="synonym">Red alga</name>
    <dbReference type="NCBI Taxonomy" id="2786"/>
    <lineage>
        <taxon>Eukaryota</taxon>
        <taxon>Rhodophyta</taxon>
        <taxon>Bangiophyceae</taxon>
        <taxon>Bangiales</taxon>
        <taxon>Bangiaceae</taxon>
        <taxon>Porphyra</taxon>
    </lineage>
</organism>
<dbReference type="GO" id="GO:0030091">
    <property type="term" value="P:protein repair"/>
    <property type="evidence" value="ECO:0007669"/>
    <property type="project" value="InterPro"/>
</dbReference>
<comment type="similarity">
    <text evidence="2">Belongs to the MsrB Met sulfoxide reductase family.</text>
</comment>
<keyword evidence="3" id="KW-0479">Metal-binding</keyword>
<evidence type="ECO:0000313" key="9">
    <source>
        <dbReference type="Proteomes" id="UP000218209"/>
    </source>
</evidence>
<dbReference type="SUPFAM" id="SSF51316">
    <property type="entry name" value="Mss4-like"/>
    <property type="match status" value="1"/>
</dbReference>
<dbReference type="Gene3D" id="2.170.150.20">
    <property type="entry name" value="Peptide methionine sulfoxide reductase"/>
    <property type="match status" value="1"/>
</dbReference>
<comment type="cofactor">
    <cofactor evidence="1">
        <name>Zn(2+)</name>
        <dbReference type="ChEBI" id="CHEBI:29105"/>
    </cofactor>
</comment>
<dbReference type="PANTHER" id="PTHR46081">
    <property type="entry name" value="PEPTIDE METHIONINE SULFOXIDE REDUCTASE 2"/>
    <property type="match status" value="1"/>
</dbReference>
<dbReference type="AlphaFoldDB" id="A0A1X6NK80"/>
<dbReference type="InterPro" id="IPR011057">
    <property type="entry name" value="Mss4-like_sf"/>
</dbReference>
<dbReference type="PANTHER" id="PTHR46081:SF8">
    <property type="entry name" value="PEPTIDE METHIONINE SULFOXIDE REDUCTASE 2"/>
    <property type="match status" value="1"/>
</dbReference>
<feature type="compositionally biased region" description="Pro residues" evidence="6">
    <location>
        <begin position="1"/>
        <end position="13"/>
    </location>
</feature>